<keyword evidence="2" id="KW-1185">Reference proteome</keyword>
<proteinExistence type="predicted"/>
<accession>A0ABV3WET2</accession>
<organism evidence="1 2">
    <name type="scientific">Paraburkholderia phenoliruptrix</name>
    <dbReference type="NCBI Taxonomy" id="252970"/>
    <lineage>
        <taxon>Bacteria</taxon>
        <taxon>Pseudomonadati</taxon>
        <taxon>Pseudomonadota</taxon>
        <taxon>Betaproteobacteria</taxon>
        <taxon>Burkholderiales</taxon>
        <taxon>Burkholderiaceae</taxon>
        <taxon>Paraburkholderia</taxon>
    </lineage>
</organism>
<gene>
    <name evidence="1" type="ORF">AB3X84_17235</name>
</gene>
<reference evidence="1 2" key="1">
    <citation type="submission" date="2024-07" db="EMBL/GenBank/DDBJ databases">
        <title>A survey of Mimosa microsymbionts across Brazilian biomes reveals a high diversity of Paraburkholderia nodulating endemic species, but also that Cupriavidus is common as a symbiont of widespread species.</title>
        <authorList>
            <person name="Rouws L."/>
            <person name="Barauna A."/>
            <person name="Beukes C."/>
            <person name="Rouws J.R.C."/>
            <person name="De Faria S.M."/>
            <person name="Gross E."/>
            <person name="Bueno Dos Reis Junior F."/>
            <person name="Simon M.F."/>
            <person name="Maluk M."/>
            <person name="Odee D.W."/>
            <person name="Kenicer G."/>
            <person name="Young J.P.W."/>
            <person name="Reis V.M."/>
            <person name="Zilli J."/>
            <person name="James E.K."/>
        </authorList>
    </citation>
    <scope>NUCLEOTIDE SEQUENCE [LARGE SCALE GENOMIC DNA]</scope>
    <source>
        <strain evidence="1 2">BR14375</strain>
    </source>
</reference>
<evidence type="ECO:0000313" key="1">
    <source>
        <dbReference type="EMBL" id="MEX3751736.1"/>
    </source>
</evidence>
<evidence type="ECO:0000313" key="2">
    <source>
        <dbReference type="Proteomes" id="UP001558535"/>
    </source>
</evidence>
<protein>
    <submittedName>
        <fullName evidence="1">Uncharacterized protein</fullName>
    </submittedName>
</protein>
<sequence>MLHYTNGPSRGIAANSIRQWTLSDLVHDRPATLESDPSSPPMVTVNRSEHELAHISSMIGQLERLLERESPPSSQAVFHAEYWRRRVESLLAQAGTATPVAARAAVLMARLDALDDALASAPRSARPVSR</sequence>
<comment type="caution">
    <text evidence="1">The sequence shown here is derived from an EMBL/GenBank/DDBJ whole genome shotgun (WGS) entry which is preliminary data.</text>
</comment>
<dbReference type="Proteomes" id="UP001558535">
    <property type="component" value="Unassembled WGS sequence"/>
</dbReference>
<name>A0ABV3WET2_9BURK</name>
<dbReference type="EMBL" id="JBFPKE010000005">
    <property type="protein sequence ID" value="MEX3751736.1"/>
    <property type="molecule type" value="Genomic_DNA"/>
</dbReference>
<dbReference type="RefSeq" id="WP_310108848.1">
    <property type="nucleotide sequence ID" value="NZ_JAVDRO010000005.1"/>
</dbReference>